<name>A0ABQ6J3Q7_9GAMM</name>
<reference evidence="2" key="1">
    <citation type="journal article" date="2019" name="Int. J. Syst. Evol. Microbiol.">
        <title>The Global Catalogue of Microorganisms (GCM) 10K type strain sequencing project: providing services to taxonomists for standard genome sequencing and annotation.</title>
        <authorList>
            <consortium name="The Broad Institute Genomics Platform"/>
            <consortium name="The Broad Institute Genome Sequencing Center for Infectious Disease"/>
            <person name="Wu L."/>
            <person name="Ma J."/>
        </authorList>
    </citation>
    <scope>NUCLEOTIDE SEQUENCE [LARGE SCALE GENOMIC DNA]</scope>
    <source>
        <strain evidence="2">NBRC 102030</strain>
    </source>
</reference>
<dbReference type="RefSeq" id="WP_220772669.1">
    <property type="nucleotide sequence ID" value="NZ_BPFC01000012.1"/>
</dbReference>
<keyword evidence="2" id="KW-1185">Reference proteome</keyword>
<comment type="caution">
    <text evidence="1">The sequence shown here is derived from an EMBL/GenBank/DDBJ whole genome shotgun (WGS) entry which is preliminary data.</text>
</comment>
<evidence type="ECO:0000313" key="2">
    <source>
        <dbReference type="Proteomes" id="UP001157046"/>
    </source>
</evidence>
<protein>
    <submittedName>
        <fullName evidence="1">Uncharacterized protein</fullName>
    </submittedName>
</protein>
<organism evidence="1 2">
    <name type="scientific">Shewanella glacialipiscicola</name>
    <dbReference type="NCBI Taxonomy" id="614069"/>
    <lineage>
        <taxon>Bacteria</taxon>
        <taxon>Pseudomonadati</taxon>
        <taxon>Pseudomonadota</taxon>
        <taxon>Gammaproteobacteria</taxon>
        <taxon>Alteromonadales</taxon>
        <taxon>Shewanellaceae</taxon>
        <taxon>Shewanella</taxon>
    </lineage>
</organism>
<gene>
    <name evidence="1" type="ORF">GCM10025855_22810</name>
</gene>
<sequence length="62" mass="7097">MAAIFSLATIQTEHKAGEDNPSRLKHNGALYTINSSKAQIFALDCDATEHLRQKRKRNEYRH</sequence>
<evidence type="ECO:0000313" key="1">
    <source>
        <dbReference type="EMBL" id="GMA82748.1"/>
    </source>
</evidence>
<proteinExistence type="predicted"/>
<accession>A0ABQ6J3Q7</accession>
<dbReference type="Proteomes" id="UP001157046">
    <property type="component" value="Unassembled WGS sequence"/>
</dbReference>
<dbReference type="EMBL" id="BSUY01000001">
    <property type="protein sequence ID" value="GMA82748.1"/>
    <property type="molecule type" value="Genomic_DNA"/>
</dbReference>